<dbReference type="AlphaFoldDB" id="A0AAD6SIE0"/>
<comment type="caution">
    <text evidence="3">The sequence shown here is derived from an EMBL/GenBank/DDBJ whole genome shotgun (WGS) entry which is preliminary data.</text>
</comment>
<protein>
    <recommendedName>
        <fullName evidence="2">Endo-1,3(4)-beta-glucanase 1 carbohydrate binding domain-containing protein</fullName>
    </recommendedName>
</protein>
<evidence type="ECO:0000259" key="2">
    <source>
        <dbReference type="Pfam" id="PF10645"/>
    </source>
</evidence>
<evidence type="ECO:0000313" key="4">
    <source>
        <dbReference type="Proteomes" id="UP001218188"/>
    </source>
</evidence>
<accession>A0AAD6SIE0</accession>
<dbReference type="GO" id="GO:0030246">
    <property type="term" value="F:carbohydrate binding"/>
    <property type="evidence" value="ECO:0007669"/>
    <property type="project" value="InterPro"/>
</dbReference>
<reference evidence="3" key="1">
    <citation type="submission" date="2023-03" db="EMBL/GenBank/DDBJ databases">
        <title>Massive genome expansion in bonnet fungi (Mycena s.s.) driven by repeated elements and novel gene families across ecological guilds.</title>
        <authorList>
            <consortium name="Lawrence Berkeley National Laboratory"/>
            <person name="Harder C.B."/>
            <person name="Miyauchi S."/>
            <person name="Viragh M."/>
            <person name="Kuo A."/>
            <person name="Thoen E."/>
            <person name="Andreopoulos B."/>
            <person name="Lu D."/>
            <person name="Skrede I."/>
            <person name="Drula E."/>
            <person name="Henrissat B."/>
            <person name="Morin E."/>
            <person name="Kohler A."/>
            <person name="Barry K."/>
            <person name="LaButti K."/>
            <person name="Morin E."/>
            <person name="Salamov A."/>
            <person name="Lipzen A."/>
            <person name="Mereny Z."/>
            <person name="Hegedus B."/>
            <person name="Baldrian P."/>
            <person name="Stursova M."/>
            <person name="Weitz H."/>
            <person name="Taylor A."/>
            <person name="Grigoriev I.V."/>
            <person name="Nagy L.G."/>
            <person name="Martin F."/>
            <person name="Kauserud H."/>
        </authorList>
    </citation>
    <scope>NUCLEOTIDE SEQUENCE</scope>
    <source>
        <strain evidence="3">CBHHK200</strain>
    </source>
</reference>
<feature type="signal peptide" evidence="1">
    <location>
        <begin position="1"/>
        <end position="20"/>
    </location>
</feature>
<sequence length="57" mass="6200">MARLISYIALAPLLTGIVTAQGLQNCGAAQYNPTQYTCFNNATLSPIQEVLDLWISQ</sequence>
<evidence type="ECO:0000256" key="1">
    <source>
        <dbReference type="SAM" id="SignalP"/>
    </source>
</evidence>
<dbReference type="Proteomes" id="UP001218188">
    <property type="component" value="Unassembled WGS sequence"/>
</dbReference>
<evidence type="ECO:0000313" key="3">
    <source>
        <dbReference type="EMBL" id="KAJ7028591.1"/>
    </source>
</evidence>
<feature type="chain" id="PRO_5042205857" description="Endo-1,3(4)-beta-glucanase 1 carbohydrate binding domain-containing protein" evidence="1">
    <location>
        <begin position="21"/>
        <end position="57"/>
    </location>
</feature>
<keyword evidence="1" id="KW-0732">Signal</keyword>
<organism evidence="3 4">
    <name type="scientific">Mycena alexandri</name>
    <dbReference type="NCBI Taxonomy" id="1745969"/>
    <lineage>
        <taxon>Eukaryota</taxon>
        <taxon>Fungi</taxon>
        <taxon>Dikarya</taxon>
        <taxon>Basidiomycota</taxon>
        <taxon>Agaricomycotina</taxon>
        <taxon>Agaricomycetes</taxon>
        <taxon>Agaricomycetidae</taxon>
        <taxon>Agaricales</taxon>
        <taxon>Marasmiineae</taxon>
        <taxon>Mycenaceae</taxon>
        <taxon>Mycena</taxon>
    </lineage>
</organism>
<keyword evidence="4" id="KW-1185">Reference proteome</keyword>
<dbReference type="EMBL" id="JARJCM010000110">
    <property type="protein sequence ID" value="KAJ7028591.1"/>
    <property type="molecule type" value="Genomic_DNA"/>
</dbReference>
<feature type="domain" description="Endo-1,3(4)-beta-glucanase 1 carbohydrate binding" evidence="2">
    <location>
        <begin position="25"/>
        <end position="49"/>
    </location>
</feature>
<proteinExistence type="predicted"/>
<gene>
    <name evidence="3" type="ORF">C8F04DRAFT_1265739</name>
</gene>
<name>A0AAD6SIE0_9AGAR</name>
<dbReference type="Pfam" id="PF10645">
    <property type="entry name" value="Carb_bind"/>
    <property type="match status" value="1"/>
</dbReference>
<dbReference type="InterPro" id="IPR018909">
    <property type="entry name" value="Eng1_septum"/>
</dbReference>